<dbReference type="Proteomes" id="UP000295717">
    <property type="component" value="Unassembled WGS sequence"/>
</dbReference>
<dbReference type="InterPro" id="IPR005770">
    <property type="entry name" value="PhnD"/>
</dbReference>
<comment type="similarity">
    <text evidence="1">Belongs to the phosphate/phosphite/phosphonate binding protein family.</text>
</comment>
<reference evidence="3 4" key="1">
    <citation type="submission" date="2019-03" db="EMBL/GenBank/DDBJ databases">
        <title>Genomic Encyclopedia of Type Strains, Phase IV (KMG-IV): sequencing the most valuable type-strain genomes for metagenomic binning, comparative biology and taxonomic classification.</title>
        <authorList>
            <person name="Goeker M."/>
        </authorList>
    </citation>
    <scope>NUCLEOTIDE SEQUENCE [LARGE SCALE GENOMIC DNA]</scope>
    <source>
        <strain evidence="3 4">DSM 13587</strain>
    </source>
</reference>
<evidence type="ECO:0000313" key="4">
    <source>
        <dbReference type="Proteomes" id="UP000295717"/>
    </source>
</evidence>
<keyword evidence="4" id="KW-1185">Reference proteome</keyword>
<evidence type="ECO:0000256" key="2">
    <source>
        <dbReference type="ARBA" id="ARBA00022729"/>
    </source>
</evidence>
<sequence length="301" mass="32847">MSLANLISGRQRWFALFFFLSLLGGHAFAKSETTDRPKELVIGLLPGESAPTVMRLNEPLRAYLEKRLGIPVKLIVGANYAATGEALRFGRLDIAYLGPVTYILQSRRARLEPFARPSHAVVGPTFQAVIIVPKDSPAKSLADLKGGEIAFGDPASTSGTWVPRYQLLDAGLVSGRDYKLRVLGAHDAVALAVANKKVAAGGLSMPIYKRLLKEGKLNAEAVRVLAESPAIPEYLWTFREGLDPAFKEEIRQAFIHVDDPEALKVFRAEAFIPAVDSDVDRVRIWIDAIRAANPDAIPPAK</sequence>
<proteinExistence type="inferred from homology"/>
<accession>A0A4R3N519</accession>
<dbReference type="PANTHER" id="PTHR35841:SF1">
    <property type="entry name" value="PHOSPHONATES-BINDING PERIPLASMIC PROTEIN"/>
    <property type="match status" value="1"/>
</dbReference>
<dbReference type="CDD" id="cd13572">
    <property type="entry name" value="PBP2_PnhD_2"/>
    <property type="match status" value="1"/>
</dbReference>
<dbReference type="EMBL" id="SMAO01000001">
    <property type="protein sequence ID" value="TCT24278.1"/>
    <property type="molecule type" value="Genomic_DNA"/>
</dbReference>
<dbReference type="GO" id="GO:0043190">
    <property type="term" value="C:ATP-binding cassette (ABC) transporter complex"/>
    <property type="evidence" value="ECO:0007669"/>
    <property type="project" value="InterPro"/>
</dbReference>
<gene>
    <name evidence="3" type="ORF">EDC35_101600</name>
</gene>
<keyword evidence="2" id="KW-0732">Signal</keyword>
<dbReference type="OrthoDB" id="5318791at2"/>
<dbReference type="AlphaFoldDB" id="A0A4R3N519"/>
<evidence type="ECO:0000256" key="1">
    <source>
        <dbReference type="ARBA" id="ARBA00007162"/>
    </source>
</evidence>
<dbReference type="Gene3D" id="3.40.190.10">
    <property type="entry name" value="Periplasmic binding protein-like II"/>
    <property type="match status" value="2"/>
</dbReference>
<dbReference type="SUPFAM" id="SSF53850">
    <property type="entry name" value="Periplasmic binding protein-like II"/>
    <property type="match status" value="1"/>
</dbReference>
<dbReference type="GO" id="GO:0055085">
    <property type="term" value="P:transmembrane transport"/>
    <property type="evidence" value="ECO:0007669"/>
    <property type="project" value="InterPro"/>
</dbReference>
<protein>
    <submittedName>
        <fullName evidence="3">Phosphonate transport system substrate-binding protein</fullName>
    </submittedName>
</protein>
<name>A0A4R3N519_9GAMM</name>
<evidence type="ECO:0000313" key="3">
    <source>
        <dbReference type="EMBL" id="TCT24278.1"/>
    </source>
</evidence>
<organism evidence="3 4">
    <name type="scientific">Thiobaca trueperi</name>
    <dbReference type="NCBI Taxonomy" id="127458"/>
    <lineage>
        <taxon>Bacteria</taxon>
        <taxon>Pseudomonadati</taxon>
        <taxon>Pseudomonadota</taxon>
        <taxon>Gammaproteobacteria</taxon>
        <taxon>Chromatiales</taxon>
        <taxon>Chromatiaceae</taxon>
        <taxon>Thiobaca</taxon>
    </lineage>
</organism>
<dbReference type="Pfam" id="PF12974">
    <property type="entry name" value="Phosphonate-bd"/>
    <property type="match status" value="1"/>
</dbReference>
<dbReference type="PANTHER" id="PTHR35841">
    <property type="entry name" value="PHOSPHONATES-BINDING PERIPLASMIC PROTEIN"/>
    <property type="match status" value="1"/>
</dbReference>
<comment type="caution">
    <text evidence="3">The sequence shown here is derived from an EMBL/GenBank/DDBJ whole genome shotgun (WGS) entry which is preliminary data.</text>
</comment>
<dbReference type="RefSeq" id="WP_132975546.1">
    <property type="nucleotide sequence ID" value="NZ_SMAO01000001.1"/>
</dbReference>
<dbReference type="NCBIfam" id="TIGR01098">
    <property type="entry name" value="3A0109s03R"/>
    <property type="match status" value="1"/>
</dbReference>